<gene>
    <name evidence="1" type="ORF">NCTC10526_01647</name>
</gene>
<protein>
    <submittedName>
        <fullName evidence="1">Uncharacterized protein</fullName>
    </submittedName>
</protein>
<proteinExistence type="predicted"/>
<evidence type="ECO:0000313" key="2">
    <source>
        <dbReference type="Proteomes" id="UP000254123"/>
    </source>
</evidence>
<dbReference type="Proteomes" id="UP000254123">
    <property type="component" value="Unassembled WGS sequence"/>
</dbReference>
<name>A0A379LL34_9GAMM</name>
<reference evidence="1 2" key="1">
    <citation type="submission" date="2018-06" db="EMBL/GenBank/DDBJ databases">
        <authorList>
            <consortium name="Pathogen Informatics"/>
            <person name="Doyle S."/>
        </authorList>
    </citation>
    <scope>NUCLEOTIDE SEQUENCE [LARGE SCALE GENOMIC DNA]</scope>
    <source>
        <strain evidence="1 2">NCTC10526</strain>
    </source>
</reference>
<dbReference type="AlphaFoldDB" id="A0A379LL34"/>
<organism evidence="1 2">
    <name type="scientific">Psychrobacter phenylpyruvicus</name>
    <dbReference type="NCBI Taxonomy" id="29432"/>
    <lineage>
        <taxon>Bacteria</taxon>
        <taxon>Pseudomonadati</taxon>
        <taxon>Pseudomonadota</taxon>
        <taxon>Gammaproteobacteria</taxon>
        <taxon>Moraxellales</taxon>
        <taxon>Moraxellaceae</taxon>
        <taxon>Psychrobacter</taxon>
    </lineage>
</organism>
<dbReference type="EMBL" id="UGVC01000001">
    <property type="protein sequence ID" value="SUD91296.1"/>
    <property type="molecule type" value="Genomic_DNA"/>
</dbReference>
<sequence length="123" mass="14389">MICLAVQALVTVIYKENNMSLKLQLNLTQNAYDLQICEDYWAFDNKSDYIAHVEALCRKYGISTQKLFKEVGQCFAYLDDVRCDYCGYICPVQHPADIPYFRSKSNWICGVCEYDMQQAYYSR</sequence>
<dbReference type="STRING" id="1123034.GCA_000685805_02151"/>
<keyword evidence="2" id="KW-1185">Reference proteome</keyword>
<accession>A0A379LL34</accession>
<evidence type="ECO:0000313" key="1">
    <source>
        <dbReference type="EMBL" id="SUD91296.1"/>
    </source>
</evidence>